<evidence type="ECO:0000256" key="1">
    <source>
        <dbReference type="SAM" id="Phobius"/>
    </source>
</evidence>
<sequence>MPPTERCLPQTIHVWQHSADCSTGADVREDTFNSPPSFGSLFKSGTPGDKAFHIVLPLILTGMALYAALNLGLMVSKNYIIEACISRWKMELQSFDLGPAPPWLDDPPKDFLHLPPGANKYANFTLSLLLKNNPPWLGVELSSVGIFIFEGALVHLRFDDTPVNEDGTVSIIDRVPLVDVTELPYICLLHASATEHLMAFTLILEAKFSLFGQGSNTFKLKTDLIYDTSGGDNYGMHRDLSARGEWIAHVCRRACNRARVSAVRHHYGEVAVEAANYVSNCGYINLSSLYEVSLRFRA</sequence>
<dbReference type="AlphaFoldDB" id="A0A7J6U4A0"/>
<keyword evidence="3" id="KW-1185">Reference proteome</keyword>
<keyword evidence="1" id="KW-0472">Membrane</keyword>
<comment type="caution">
    <text evidence="2">The sequence shown here is derived from an EMBL/GenBank/DDBJ whole genome shotgun (WGS) entry which is preliminary data.</text>
</comment>
<dbReference type="Proteomes" id="UP000553632">
    <property type="component" value="Unassembled WGS sequence"/>
</dbReference>
<evidence type="ECO:0000313" key="3">
    <source>
        <dbReference type="Proteomes" id="UP000553632"/>
    </source>
</evidence>
<keyword evidence="1" id="KW-0812">Transmembrane</keyword>
<organism evidence="2 3">
    <name type="scientific">Perkinsus olseni</name>
    <name type="common">Perkinsus atlanticus</name>
    <dbReference type="NCBI Taxonomy" id="32597"/>
    <lineage>
        <taxon>Eukaryota</taxon>
        <taxon>Sar</taxon>
        <taxon>Alveolata</taxon>
        <taxon>Perkinsozoa</taxon>
        <taxon>Perkinsea</taxon>
        <taxon>Perkinsida</taxon>
        <taxon>Perkinsidae</taxon>
        <taxon>Perkinsus</taxon>
    </lineage>
</organism>
<keyword evidence="1" id="KW-1133">Transmembrane helix</keyword>
<protein>
    <submittedName>
        <fullName evidence="2">Uncharacterized protein</fullName>
    </submittedName>
</protein>
<reference evidence="2 3" key="1">
    <citation type="submission" date="2020-04" db="EMBL/GenBank/DDBJ databases">
        <title>Perkinsus olseni comparative genomics.</title>
        <authorList>
            <person name="Bogema D.R."/>
        </authorList>
    </citation>
    <scope>NUCLEOTIDE SEQUENCE [LARGE SCALE GENOMIC DNA]</scope>
    <source>
        <strain evidence="2 3">ATCC PRA-207</strain>
    </source>
</reference>
<evidence type="ECO:0000313" key="2">
    <source>
        <dbReference type="EMBL" id="KAF4752165.1"/>
    </source>
</evidence>
<dbReference type="EMBL" id="JABANO010006231">
    <property type="protein sequence ID" value="KAF4752165.1"/>
    <property type="molecule type" value="Genomic_DNA"/>
</dbReference>
<name>A0A7J6U4A0_PEROL</name>
<proteinExistence type="predicted"/>
<feature type="transmembrane region" description="Helical" evidence="1">
    <location>
        <begin position="51"/>
        <end position="69"/>
    </location>
</feature>
<accession>A0A7J6U4A0</accession>
<gene>
    <name evidence="2" type="ORF">FOZ63_009899</name>
</gene>